<organism evidence="2 3">
    <name type="scientific">Calderihabitans maritimus</name>
    <dbReference type="NCBI Taxonomy" id="1246530"/>
    <lineage>
        <taxon>Bacteria</taxon>
        <taxon>Bacillati</taxon>
        <taxon>Bacillota</taxon>
        <taxon>Clostridia</taxon>
        <taxon>Neomoorellales</taxon>
        <taxon>Calderihabitantaceae</taxon>
        <taxon>Calderihabitans</taxon>
    </lineage>
</organism>
<dbReference type="RefSeq" id="WP_088554301.1">
    <property type="nucleotide sequence ID" value="NZ_BDGJ01000115.1"/>
</dbReference>
<name>A0A1Z5HUS2_9FIRM</name>
<accession>A0A1Z5HUS2</accession>
<evidence type="ECO:0000313" key="2">
    <source>
        <dbReference type="EMBL" id="GAW93081.1"/>
    </source>
</evidence>
<proteinExistence type="predicted"/>
<dbReference type="EMBL" id="BDGJ01000115">
    <property type="protein sequence ID" value="GAW93081.1"/>
    <property type="molecule type" value="Genomic_DNA"/>
</dbReference>
<comment type="caution">
    <text evidence="2">The sequence shown here is derived from an EMBL/GenBank/DDBJ whole genome shotgun (WGS) entry which is preliminary data.</text>
</comment>
<keyword evidence="3" id="KW-1185">Reference proteome</keyword>
<dbReference type="OrthoDB" id="9792853at2"/>
<reference evidence="3" key="1">
    <citation type="journal article" date="2017" name="Appl. Environ. Microbiol.">
        <title>Genomic analysis of Calderihabitans maritimus KKC1, a thermophilic hydrogenogenic carboxydotrophic bacterium isolated from marine sediment.</title>
        <authorList>
            <person name="Omae K."/>
            <person name="Yoneda Y."/>
            <person name="Fukuyama Y."/>
            <person name="Yoshida T."/>
            <person name="Sako Y."/>
        </authorList>
    </citation>
    <scope>NUCLEOTIDE SEQUENCE [LARGE SCALE GENOMIC DNA]</scope>
    <source>
        <strain evidence="3">KKC1</strain>
    </source>
</reference>
<evidence type="ECO:0000313" key="3">
    <source>
        <dbReference type="Proteomes" id="UP000197032"/>
    </source>
</evidence>
<protein>
    <recommendedName>
        <fullName evidence="1">HepT-like domain-containing protein</fullName>
    </recommendedName>
</protein>
<dbReference type="AlphaFoldDB" id="A0A1Z5HUS2"/>
<dbReference type="Proteomes" id="UP000197032">
    <property type="component" value="Unassembled WGS sequence"/>
</dbReference>
<feature type="domain" description="HepT-like" evidence="1">
    <location>
        <begin position="45"/>
        <end position="152"/>
    </location>
</feature>
<gene>
    <name evidence="2" type="ORF">KKC1_22220</name>
</gene>
<dbReference type="InterPro" id="IPR048769">
    <property type="entry name" value="HepT-like_dom"/>
</dbReference>
<dbReference type="Pfam" id="PF20797">
    <property type="entry name" value="HepT-like_2"/>
    <property type="match status" value="1"/>
</dbReference>
<evidence type="ECO:0000259" key="1">
    <source>
        <dbReference type="Pfam" id="PF20797"/>
    </source>
</evidence>
<sequence length="163" mass="19051">MKKKYLALAGRIRGELSELEKVVERVLEGWKRAKQTGDDFYLDSVALNLHSIYTGLERVFELIANTIDQSRPEGQNWHQELLRQMTVEIPLVRPQVISVETRNNLDDYRGFRHVVRNVYTFNLNSGKIKHLVNNLPKVFSQVKNEINVFIQFIEARKGENKEI</sequence>